<dbReference type="HOGENOM" id="CLU_1446673_0_0_11"/>
<dbReference type="PATRIC" id="fig|1179773.3.peg.2216"/>
<feature type="compositionally biased region" description="Low complexity" evidence="1">
    <location>
        <begin position="159"/>
        <end position="187"/>
    </location>
</feature>
<name>K0JXV5_SACES</name>
<evidence type="ECO:0000313" key="2">
    <source>
        <dbReference type="EMBL" id="CCH29544.1"/>
    </source>
</evidence>
<accession>K0JXV5</accession>
<protein>
    <submittedName>
        <fullName evidence="2">Uncharacterized protein</fullName>
    </submittedName>
</protein>
<feature type="region of interest" description="Disordered" evidence="1">
    <location>
        <begin position="113"/>
        <end position="187"/>
    </location>
</feature>
<dbReference type="Proteomes" id="UP000006281">
    <property type="component" value="Chromosome"/>
</dbReference>
<dbReference type="eggNOG" id="COG2909">
    <property type="taxonomic scope" value="Bacteria"/>
</dbReference>
<feature type="compositionally biased region" description="Basic residues" evidence="1">
    <location>
        <begin position="113"/>
        <end position="122"/>
    </location>
</feature>
<dbReference type="RefSeq" id="WP_015099656.1">
    <property type="nucleotide sequence ID" value="NC_019673.1"/>
</dbReference>
<evidence type="ECO:0000256" key="1">
    <source>
        <dbReference type="SAM" id="MobiDB-lite"/>
    </source>
</evidence>
<dbReference type="EMBL" id="HE804045">
    <property type="protein sequence ID" value="CCH29544.1"/>
    <property type="molecule type" value="Genomic_DNA"/>
</dbReference>
<gene>
    <name evidence="2" type="ordered locus">BN6_22230</name>
</gene>
<proteinExistence type="predicted"/>
<keyword evidence="3" id="KW-1185">Reference proteome</keyword>
<organism evidence="2 3">
    <name type="scientific">Saccharothrix espanaensis (strain ATCC 51144 / DSM 44229 / JCM 9112 / NBRC 15066 / NRRL 15764)</name>
    <dbReference type="NCBI Taxonomy" id="1179773"/>
    <lineage>
        <taxon>Bacteria</taxon>
        <taxon>Bacillati</taxon>
        <taxon>Actinomycetota</taxon>
        <taxon>Actinomycetes</taxon>
        <taxon>Pseudonocardiales</taxon>
        <taxon>Pseudonocardiaceae</taxon>
        <taxon>Saccharothrix</taxon>
    </lineage>
</organism>
<evidence type="ECO:0000313" key="3">
    <source>
        <dbReference type="Proteomes" id="UP000006281"/>
    </source>
</evidence>
<dbReference type="KEGG" id="sesp:BN6_22230"/>
<reference evidence="2 3" key="1">
    <citation type="journal article" date="2012" name="BMC Genomics">
        <title>Complete genome sequence of Saccharothrix espanaensis DSM 44229T and comparison to the other completely sequenced Pseudonocardiaceae.</title>
        <authorList>
            <person name="Strobel T."/>
            <person name="Al-Dilaimi A."/>
            <person name="Blom J."/>
            <person name="Gessner A."/>
            <person name="Kalinowski J."/>
            <person name="Luzhetska M."/>
            <person name="Puhler A."/>
            <person name="Szczepanowski R."/>
            <person name="Bechthold A."/>
            <person name="Ruckert C."/>
        </authorList>
    </citation>
    <scope>NUCLEOTIDE SEQUENCE [LARGE SCALE GENOMIC DNA]</scope>
    <source>
        <strain evidence="3">ATCC 51144 / DSM 44229 / JCM 9112 / NBRC 15066 / NRRL 15764</strain>
    </source>
</reference>
<feature type="compositionally biased region" description="Pro residues" evidence="1">
    <location>
        <begin position="140"/>
        <end position="158"/>
    </location>
</feature>
<dbReference type="AlphaFoldDB" id="K0JXV5"/>
<sequence>MAAPARDGELDRGAEEITRALDLLGDQPERAVRGLAAMAGPYLGTASIAEHRASLGRVEGITDHLPTQASRTALLATTLGGRLIVGDRGTWERIAQLPSASDVHDPDELHHLTRAHCNRRTPARGSGTTPARGSSCAPGSPWPSGSPPPTSSAPPRPRPSGSTGSAASGPGWNSGSTSSSGNTPTSC</sequence>
<dbReference type="STRING" id="1179773.BN6_22230"/>